<dbReference type="EMBL" id="BJTG01000005">
    <property type="protein sequence ID" value="GEJ57711.1"/>
    <property type="molecule type" value="Genomic_DNA"/>
</dbReference>
<keyword evidence="3" id="KW-1185">Reference proteome</keyword>
<gene>
    <name evidence="2" type="ORF">AMYX_24520</name>
</gene>
<reference evidence="3" key="1">
    <citation type="journal article" date="2020" name="Appl. Environ. Microbiol.">
        <title>Diazotrophic Anaeromyxobacter Isolates from Soils.</title>
        <authorList>
            <person name="Masuda Y."/>
            <person name="Yamanaka H."/>
            <person name="Xu Z.X."/>
            <person name="Shiratori Y."/>
            <person name="Aono T."/>
            <person name="Amachi S."/>
            <person name="Senoo K."/>
            <person name="Itoh H."/>
        </authorList>
    </citation>
    <scope>NUCLEOTIDE SEQUENCE [LARGE SCALE GENOMIC DNA]</scope>
    <source>
        <strain evidence="3">R267</strain>
    </source>
</reference>
<sequence length="136" mass="14898">MATVPVVTLVGLRKGARVSHTGVVVAAVMLLAGCRAACGEPRALVEARARWNAERRALDERLDALEERLLADQARVRFWGEMRERHGNVAAVACSSLAHHAESVAAYEEQQRAKMSELTRRSRVAARFVPAADAIR</sequence>
<comment type="caution">
    <text evidence="2">The sequence shown here is derived from an EMBL/GenBank/DDBJ whole genome shotgun (WGS) entry which is preliminary data.</text>
</comment>
<evidence type="ECO:0000313" key="2">
    <source>
        <dbReference type="EMBL" id="GEJ57711.1"/>
    </source>
</evidence>
<keyword evidence="1" id="KW-0175">Coiled coil</keyword>
<evidence type="ECO:0000256" key="1">
    <source>
        <dbReference type="SAM" id="Coils"/>
    </source>
</evidence>
<dbReference type="Proteomes" id="UP000503640">
    <property type="component" value="Unassembled WGS sequence"/>
</dbReference>
<protein>
    <submittedName>
        <fullName evidence="2">Uncharacterized protein</fullName>
    </submittedName>
</protein>
<evidence type="ECO:0000313" key="3">
    <source>
        <dbReference type="Proteomes" id="UP000503640"/>
    </source>
</evidence>
<accession>A0A7I9VMU7</accession>
<feature type="coiled-coil region" evidence="1">
    <location>
        <begin position="48"/>
        <end position="75"/>
    </location>
</feature>
<name>A0A7I9VMU7_9BACT</name>
<dbReference type="AlphaFoldDB" id="A0A7I9VMU7"/>
<proteinExistence type="predicted"/>
<organism evidence="2 3">
    <name type="scientific">Anaeromyxobacter diazotrophicus</name>
    <dbReference type="NCBI Taxonomy" id="2590199"/>
    <lineage>
        <taxon>Bacteria</taxon>
        <taxon>Pseudomonadati</taxon>
        <taxon>Myxococcota</taxon>
        <taxon>Myxococcia</taxon>
        <taxon>Myxococcales</taxon>
        <taxon>Cystobacterineae</taxon>
        <taxon>Anaeromyxobacteraceae</taxon>
        <taxon>Anaeromyxobacter</taxon>
    </lineage>
</organism>